<keyword evidence="4" id="KW-1185">Reference proteome</keyword>
<dbReference type="PRINTS" id="PR00301">
    <property type="entry name" value="HEATSHOCK70"/>
</dbReference>
<name>A0A813ETF9_POLGL</name>
<keyword evidence="2" id="KW-0067">ATP-binding</keyword>
<keyword evidence="1" id="KW-0547">Nucleotide-binding</keyword>
<dbReference type="PANTHER" id="PTHR19375">
    <property type="entry name" value="HEAT SHOCK PROTEIN 70KDA"/>
    <property type="match status" value="1"/>
</dbReference>
<dbReference type="Gene3D" id="3.30.420.40">
    <property type="match status" value="2"/>
</dbReference>
<dbReference type="GO" id="GO:0140662">
    <property type="term" value="F:ATP-dependent protein folding chaperone"/>
    <property type="evidence" value="ECO:0007669"/>
    <property type="project" value="InterPro"/>
</dbReference>
<dbReference type="EMBL" id="CAJNNV010013632">
    <property type="protein sequence ID" value="CAE8601883.1"/>
    <property type="molecule type" value="Genomic_DNA"/>
</dbReference>
<evidence type="ECO:0000313" key="4">
    <source>
        <dbReference type="Proteomes" id="UP000654075"/>
    </source>
</evidence>
<dbReference type="Gene3D" id="3.90.640.10">
    <property type="entry name" value="Actin, Chain A, domain 4"/>
    <property type="match status" value="1"/>
</dbReference>
<dbReference type="Proteomes" id="UP000654075">
    <property type="component" value="Unassembled WGS sequence"/>
</dbReference>
<comment type="caution">
    <text evidence="3">The sequence shown here is derived from an EMBL/GenBank/DDBJ whole genome shotgun (WGS) entry which is preliminary data.</text>
</comment>
<dbReference type="FunFam" id="3.90.640.10:FF:000003">
    <property type="entry name" value="Molecular chaperone DnaK"/>
    <property type="match status" value="1"/>
</dbReference>
<dbReference type="InterPro" id="IPR013126">
    <property type="entry name" value="Hsp_70_fam"/>
</dbReference>
<dbReference type="Pfam" id="PF00012">
    <property type="entry name" value="HSP70"/>
    <property type="match status" value="1"/>
</dbReference>
<dbReference type="GO" id="GO:0005524">
    <property type="term" value="F:ATP binding"/>
    <property type="evidence" value="ECO:0007669"/>
    <property type="project" value="UniProtKB-KW"/>
</dbReference>
<organism evidence="3 4">
    <name type="scientific">Polarella glacialis</name>
    <name type="common">Dinoflagellate</name>
    <dbReference type="NCBI Taxonomy" id="89957"/>
    <lineage>
        <taxon>Eukaryota</taxon>
        <taxon>Sar</taxon>
        <taxon>Alveolata</taxon>
        <taxon>Dinophyceae</taxon>
        <taxon>Suessiales</taxon>
        <taxon>Suessiaceae</taxon>
        <taxon>Polarella</taxon>
    </lineage>
</organism>
<dbReference type="SUPFAM" id="SSF53067">
    <property type="entry name" value="Actin-like ATPase domain"/>
    <property type="match status" value="1"/>
</dbReference>
<dbReference type="OMA" id="KWALARY"/>
<evidence type="ECO:0000256" key="2">
    <source>
        <dbReference type="ARBA" id="ARBA00022840"/>
    </source>
</evidence>
<reference evidence="3" key="1">
    <citation type="submission" date="2021-02" db="EMBL/GenBank/DDBJ databases">
        <authorList>
            <person name="Dougan E. K."/>
            <person name="Rhodes N."/>
            <person name="Thang M."/>
            <person name="Chan C."/>
        </authorList>
    </citation>
    <scope>NUCLEOTIDE SEQUENCE</scope>
</reference>
<gene>
    <name evidence="3" type="ORF">PGLA1383_LOCUS20151</name>
</gene>
<proteinExistence type="predicted"/>
<dbReference type="OrthoDB" id="2753769at2759"/>
<dbReference type="InterPro" id="IPR043129">
    <property type="entry name" value="ATPase_NBD"/>
</dbReference>
<evidence type="ECO:0000256" key="1">
    <source>
        <dbReference type="ARBA" id="ARBA00022741"/>
    </source>
</evidence>
<evidence type="ECO:0000313" key="3">
    <source>
        <dbReference type="EMBL" id="CAE8601883.1"/>
    </source>
</evidence>
<protein>
    <submittedName>
        <fullName evidence="3">Uncharacterized protein</fullName>
    </submittedName>
</protein>
<accession>A0A813ETF9</accession>
<sequence length="132" mass="15042">MQDFKRKSRRGKDLAGNQRAIKRLRTLCERSKRTLALFTQATIEIDSLLEGIYCSYSLSVARFEGLCMDYFRNSMGPVEKALRDSGIDKKNIHELVLACGLIRIPKVQAMIQEFVIGKEPNKPIYPDEAVAF</sequence>
<dbReference type="AlphaFoldDB" id="A0A813ETF9"/>